<feature type="domain" description="GH18" evidence="8">
    <location>
        <begin position="66"/>
        <end position="539"/>
    </location>
</feature>
<feature type="signal peptide" evidence="7">
    <location>
        <begin position="1"/>
        <end position="28"/>
    </location>
</feature>
<dbReference type="RefSeq" id="WP_378247858.1">
    <property type="nucleotide sequence ID" value="NZ_JBHSKF010000005.1"/>
</dbReference>
<dbReference type="InterPro" id="IPR050314">
    <property type="entry name" value="Glycosyl_Hydrlase_18"/>
</dbReference>
<dbReference type="InterPro" id="IPR029070">
    <property type="entry name" value="Chitinase_insertion_sf"/>
</dbReference>
<dbReference type="InterPro" id="IPR011583">
    <property type="entry name" value="Chitinase_II/V-like_cat"/>
</dbReference>
<dbReference type="Gene3D" id="3.10.50.10">
    <property type="match status" value="1"/>
</dbReference>
<dbReference type="SMART" id="SM00495">
    <property type="entry name" value="ChtBD3"/>
    <property type="match status" value="1"/>
</dbReference>
<reference evidence="10" key="1">
    <citation type="journal article" date="2019" name="Int. J. Syst. Evol. Microbiol.">
        <title>The Global Catalogue of Microorganisms (GCM) 10K type strain sequencing project: providing services to taxonomists for standard genome sequencing and annotation.</title>
        <authorList>
            <consortium name="The Broad Institute Genomics Platform"/>
            <consortium name="The Broad Institute Genome Sequencing Center for Infectious Disease"/>
            <person name="Wu L."/>
            <person name="Ma J."/>
        </authorList>
    </citation>
    <scope>NUCLEOTIDE SEQUENCE [LARGE SCALE GENOMIC DNA]</scope>
    <source>
        <strain evidence="10">CCUG 59778</strain>
    </source>
</reference>
<dbReference type="PROSITE" id="PS01095">
    <property type="entry name" value="GH18_1"/>
    <property type="match status" value="1"/>
</dbReference>
<dbReference type="Pfam" id="PF00704">
    <property type="entry name" value="Glyco_hydro_18"/>
    <property type="match status" value="1"/>
</dbReference>
<evidence type="ECO:0000256" key="4">
    <source>
        <dbReference type="ARBA" id="ARBA00023295"/>
    </source>
</evidence>
<keyword evidence="7" id="KW-0732">Signal</keyword>
<organism evidence="9 10">
    <name type="scientific">Actinokineospora guangxiensis</name>
    <dbReference type="NCBI Taxonomy" id="1490288"/>
    <lineage>
        <taxon>Bacteria</taxon>
        <taxon>Bacillati</taxon>
        <taxon>Actinomycetota</taxon>
        <taxon>Actinomycetes</taxon>
        <taxon>Pseudonocardiales</taxon>
        <taxon>Pseudonocardiaceae</taxon>
        <taxon>Actinokineospora</taxon>
    </lineage>
</organism>
<dbReference type="PROSITE" id="PS51910">
    <property type="entry name" value="GH18_2"/>
    <property type="match status" value="1"/>
</dbReference>
<dbReference type="Gene3D" id="2.10.10.20">
    <property type="entry name" value="Carbohydrate-binding module superfamily 5/12"/>
    <property type="match status" value="1"/>
</dbReference>
<dbReference type="InterPro" id="IPR009470">
    <property type="entry name" value="Chi_C"/>
</dbReference>
<keyword evidence="2" id="KW-0146">Chitin degradation</keyword>
<dbReference type="PANTHER" id="PTHR11177">
    <property type="entry name" value="CHITINASE"/>
    <property type="match status" value="1"/>
</dbReference>
<keyword evidence="4 5" id="KW-0326">Glycosidase</keyword>
<evidence type="ECO:0000256" key="6">
    <source>
        <dbReference type="SAM" id="MobiDB-lite"/>
    </source>
</evidence>
<gene>
    <name evidence="9" type="ORF">ACFPM7_14050</name>
</gene>
<protein>
    <submittedName>
        <fullName evidence="9">Chitinase C-terminal domain-containing protein</fullName>
    </submittedName>
</protein>
<keyword evidence="2" id="KW-0624">Polysaccharide degradation</keyword>
<dbReference type="InterPro" id="IPR003610">
    <property type="entry name" value="CBM5/12"/>
</dbReference>
<dbReference type="EMBL" id="JBHSKF010000005">
    <property type="protein sequence ID" value="MFC5288178.1"/>
    <property type="molecule type" value="Genomic_DNA"/>
</dbReference>
<dbReference type="InterPro" id="IPR036573">
    <property type="entry name" value="CBM_sf_5/12"/>
</dbReference>
<name>A0ABW0EPA7_9PSEU</name>
<evidence type="ECO:0000256" key="3">
    <source>
        <dbReference type="ARBA" id="ARBA00023277"/>
    </source>
</evidence>
<dbReference type="PANTHER" id="PTHR11177:SF308">
    <property type="entry name" value="CHITINASE A"/>
    <property type="match status" value="1"/>
</dbReference>
<dbReference type="Pfam" id="PF06483">
    <property type="entry name" value="ChiC"/>
    <property type="match status" value="1"/>
</dbReference>
<dbReference type="Pfam" id="PF02839">
    <property type="entry name" value="CBM_5_12"/>
    <property type="match status" value="1"/>
</dbReference>
<dbReference type="SMART" id="SM00636">
    <property type="entry name" value="Glyco_18"/>
    <property type="match status" value="1"/>
</dbReference>
<evidence type="ECO:0000256" key="2">
    <source>
        <dbReference type="ARBA" id="ARBA00023024"/>
    </source>
</evidence>
<evidence type="ECO:0000256" key="5">
    <source>
        <dbReference type="RuleBase" id="RU000489"/>
    </source>
</evidence>
<evidence type="ECO:0000256" key="7">
    <source>
        <dbReference type="SAM" id="SignalP"/>
    </source>
</evidence>
<feature type="region of interest" description="Disordered" evidence="6">
    <location>
        <begin position="695"/>
        <end position="741"/>
    </location>
</feature>
<evidence type="ECO:0000256" key="1">
    <source>
        <dbReference type="ARBA" id="ARBA00022801"/>
    </source>
</evidence>
<dbReference type="Gene3D" id="3.20.20.80">
    <property type="entry name" value="Glycosidases"/>
    <property type="match status" value="1"/>
</dbReference>
<dbReference type="InterPro" id="IPR001223">
    <property type="entry name" value="Glyco_hydro18_cat"/>
</dbReference>
<dbReference type="InterPro" id="IPR017853">
    <property type="entry name" value="GH"/>
</dbReference>
<proteinExistence type="predicted"/>
<evidence type="ECO:0000313" key="10">
    <source>
        <dbReference type="Proteomes" id="UP001596157"/>
    </source>
</evidence>
<feature type="chain" id="PRO_5045496196" evidence="7">
    <location>
        <begin position="29"/>
        <end position="791"/>
    </location>
</feature>
<feature type="compositionally biased region" description="Low complexity" evidence="6">
    <location>
        <begin position="703"/>
        <end position="739"/>
    </location>
</feature>
<evidence type="ECO:0000313" key="9">
    <source>
        <dbReference type="EMBL" id="MFC5288178.1"/>
    </source>
</evidence>
<keyword evidence="3" id="KW-0119">Carbohydrate metabolism</keyword>
<dbReference type="CDD" id="cd12215">
    <property type="entry name" value="ChiC_BD"/>
    <property type="match status" value="1"/>
</dbReference>
<keyword evidence="10" id="KW-1185">Reference proteome</keyword>
<dbReference type="InterPro" id="IPR001579">
    <property type="entry name" value="Glyco_hydro_18_chit_AS"/>
</dbReference>
<dbReference type="SUPFAM" id="SSF54556">
    <property type="entry name" value="Chitinase insertion domain"/>
    <property type="match status" value="1"/>
</dbReference>
<sequence length="791" mass="85313">MVRKSLPLALLLALLAGVTAAISLPASAADHSACRPDGLAQTVPNVPYCLAYDTEGRETMGADHPRRVIGYFTSWRTGKTGQPAYLAKDIPWTKVTHVNYAFGHIDAAGKLSVGPDGPTNASTGMEWPGVPGAEMDPTVSYKGHFNLLTKYKKQHPHVKTLISVGGWAETGGHFRPDGSRVADGGFYTLTDSTAKINAFADSAVEFVRKYGFNGVDIDYEYATSMANSGNPDDFSFANPRRARLMSGYVTLMKTLREKLDAASAADNKYYLLTVAAPSSGYMLRGMENYQVTQYLDYVNIMSYDLHGGWNQFVGPNAALYDDGRDAELAHWNYYNTSQYGGIGYLNTDWAYHYFRGAMPAGRINIGVPYYTRGWQGVTGGTNGLWGKAPLPDQTKCPPGTGGTVGSTVPCGNGAVGIDNLWHDLDKVGGEVPAGSNPMWHAKNLQDGRTPSYLDDYGLDPAGNPADRVTGTYTRHYDSTLVAPWLWNNDKKVFLSTEDETSIAAKARYVADKGLGGIMMWELAGDYDFDASRGEYFMGDTLTSLMYDTFRTAGPYGNKKAKRTMPTETLDVKLDLHSYPVGDSNYPISPKLRVTNNSSTPLPGGTDIQFDYGTSAPPTMGQQSGWTLSVVSSEHSGPNVGGLRGDLHRISVKTPAWQTLAPGASAEVQLVYYLPITQLSNITLTFGGKSYAVAQDHARGSGGTPPTSTTTTTTGTTTTTRTTTTTTTTTTPTTTTTTPPACTAPAWSATAVYNGGATVSHGGRSYRAKWWTQNERPDLSGQWGVWQDLGPC</sequence>
<comment type="caution">
    <text evidence="9">The sequence shown here is derived from an EMBL/GenBank/DDBJ whole genome shotgun (WGS) entry which is preliminary data.</text>
</comment>
<dbReference type="SUPFAM" id="SSF51445">
    <property type="entry name" value="(Trans)glycosidases"/>
    <property type="match status" value="1"/>
</dbReference>
<evidence type="ECO:0000259" key="8">
    <source>
        <dbReference type="PROSITE" id="PS51910"/>
    </source>
</evidence>
<keyword evidence="1 5" id="KW-0378">Hydrolase</keyword>
<accession>A0ABW0EPA7</accession>
<dbReference type="SUPFAM" id="SSF51055">
    <property type="entry name" value="Carbohydrate binding domain"/>
    <property type="match status" value="1"/>
</dbReference>
<dbReference type="Proteomes" id="UP001596157">
    <property type="component" value="Unassembled WGS sequence"/>
</dbReference>
<dbReference type="CDD" id="cd06548">
    <property type="entry name" value="GH18_chitinase"/>
    <property type="match status" value="1"/>
</dbReference>